<keyword evidence="2" id="KW-0472">Membrane</keyword>
<name>A0A024SN81_HYPJR</name>
<proteinExistence type="predicted"/>
<feature type="region of interest" description="Disordered" evidence="1">
    <location>
        <begin position="80"/>
        <end position="117"/>
    </location>
</feature>
<organism evidence="3 4">
    <name type="scientific">Hypocrea jecorina (strain ATCC 56765 / BCRC 32924 / NRRL 11460 / Rut C-30)</name>
    <name type="common">Trichoderma reesei</name>
    <dbReference type="NCBI Taxonomy" id="1344414"/>
    <lineage>
        <taxon>Eukaryota</taxon>
        <taxon>Fungi</taxon>
        <taxon>Dikarya</taxon>
        <taxon>Ascomycota</taxon>
        <taxon>Pezizomycotina</taxon>
        <taxon>Sordariomycetes</taxon>
        <taxon>Hypocreomycetidae</taxon>
        <taxon>Hypocreales</taxon>
        <taxon>Hypocreaceae</taxon>
        <taxon>Trichoderma</taxon>
    </lineage>
</organism>
<dbReference type="Proteomes" id="UP000024376">
    <property type="component" value="Unassembled WGS sequence"/>
</dbReference>
<sequence>MVFFFFVCGEYTFRSEVKGYEGVICQCHNCGNMSARVIKSRPFFTFCFVPIIPFTISGFVEVVCHICNFKQPLKNRPDVVSMANGGNPGAGPYPPPANPGWGGQQQQYQGQPPARYG</sequence>
<dbReference type="HOGENOM" id="CLU_115926_0_1_1"/>
<dbReference type="PANTHER" id="PTHR28139">
    <property type="entry name" value="UPF0768 PROTEIN YBL029C-A"/>
    <property type="match status" value="1"/>
</dbReference>
<dbReference type="EMBL" id="KI911139">
    <property type="protein sequence ID" value="ETS07010.1"/>
    <property type="molecule type" value="Genomic_DNA"/>
</dbReference>
<evidence type="ECO:0000313" key="4">
    <source>
        <dbReference type="Proteomes" id="UP000024376"/>
    </source>
</evidence>
<feature type="transmembrane region" description="Helical" evidence="2">
    <location>
        <begin position="43"/>
        <end position="67"/>
    </location>
</feature>
<accession>A0A024SN81</accession>
<evidence type="ECO:0000256" key="2">
    <source>
        <dbReference type="SAM" id="Phobius"/>
    </source>
</evidence>
<keyword evidence="2" id="KW-0812">Transmembrane</keyword>
<keyword evidence="2" id="KW-1133">Transmembrane helix</keyword>
<protein>
    <recommendedName>
        <fullName evidence="5">Rhodopsin family protein</fullName>
    </recommendedName>
</protein>
<dbReference type="PANTHER" id="PTHR28139:SF1">
    <property type="entry name" value="UPF0768 PROTEIN YBL029C-A"/>
    <property type="match status" value="1"/>
</dbReference>
<dbReference type="AlphaFoldDB" id="A0A024SN81"/>
<dbReference type="OrthoDB" id="5545479at2759"/>
<reference evidence="4" key="1">
    <citation type="journal article" date="2013" name="Ind. Biotechnol.">
        <title>Comparative genomics analysis of Trichoderma reesei strains.</title>
        <authorList>
            <person name="Koike H."/>
            <person name="Aerts A."/>
            <person name="LaButti K."/>
            <person name="Grigoriev I.V."/>
            <person name="Baker S.E."/>
        </authorList>
    </citation>
    <scope>NUCLEOTIDE SEQUENCE [LARGE SCALE GENOMIC DNA]</scope>
    <source>
        <strain evidence="4">ATCC 56765 / BCRC 32924 / NRRL 11460 / Rut C-30</strain>
    </source>
</reference>
<evidence type="ECO:0008006" key="5">
    <source>
        <dbReference type="Google" id="ProtNLM"/>
    </source>
</evidence>
<evidence type="ECO:0000256" key="1">
    <source>
        <dbReference type="SAM" id="MobiDB-lite"/>
    </source>
</evidence>
<gene>
    <name evidence="3" type="ORF">M419DRAFT_69943</name>
</gene>
<feature type="compositionally biased region" description="Low complexity" evidence="1">
    <location>
        <begin position="104"/>
        <end position="117"/>
    </location>
</feature>
<evidence type="ECO:0000313" key="3">
    <source>
        <dbReference type="EMBL" id="ETS07010.1"/>
    </source>
</evidence>
<dbReference type="KEGG" id="trr:M419DRAFT_69943"/>